<dbReference type="AlphaFoldDB" id="A0A9W6TJ21"/>
<evidence type="ECO:0000259" key="5">
    <source>
        <dbReference type="SMART" id="SM00645"/>
    </source>
</evidence>
<evidence type="ECO:0000256" key="4">
    <source>
        <dbReference type="SAM" id="SignalP"/>
    </source>
</evidence>
<evidence type="ECO:0000313" key="7">
    <source>
        <dbReference type="Proteomes" id="UP001165083"/>
    </source>
</evidence>
<dbReference type="OrthoDB" id="10253408at2759"/>
<dbReference type="InterPro" id="IPR000169">
    <property type="entry name" value="Pept_cys_AS"/>
</dbReference>
<evidence type="ECO:0000313" key="6">
    <source>
        <dbReference type="EMBL" id="GMF14072.1"/>
    </source>
</evidence>
<keyword evidence="7" id="KW-1185">Reference proteome</keyword>
<dbReference type="SMART" id="SM00645">
    <property type="entry name" value="Pept_C1"/>
    <property type="match status" value="1"/>
</dbReference>
<evidence type="ECO:0000256" key="1">
    <source>
        <dbReference type="ARBA" id="ARBA00008455"/>
    </source>
</evidence>
<protein>
    <submittedName>
        <fullName evidence="6">Unnamed protein product</fullName>
    </submittedName>
</protein>
<dbReference type="InterPro" id="IPR038765">
    <property type="entry name" value="Papain-like_cys_pep_sf"/>
</dbReference>
<comment type="caution">
    <text evidence="6">The sequence shown here is derived from an EMBL/GenBank/DDBJ whole genome shotgun (WGS) entry which is preliminary data.</text>
</comment>
<dbReference type="EMBL" id="BSXW01000181">
    <property type="protein sequence ID" value="GMF14072.1"/>
    <property type="molecule type" value="Genomic_DNA"/>
</dbReference>
<dbReference type="Gene3D" id="3.90.70.10">
    <property type="entry name" value="Cysteine proteinases"/>
    <property type="match status" value="1"/>
</dbReference>
<sequence length="440" mass="47438">MKTTTFISMCACAFSAVTLAPAPITARPMHAGIDYQRYLAEKDYVQNDFDGWWKKHGAEAETRGFLPSSRERSTEDLQEDMRQRIFLSKQDVERAQAANPNANFSLDVVYSILTKEEFANQIKNSFAQGNNTLTRLRSRSKSLSQSRKLRTQYDFVSNAKMLNKLSSGVDSSTESGTPLGESMVAAKDPMTAMSAMSALEVLLSVVTGPPTSAPCDEEDSTKQQSVPTTTPEWTKAPTITTPVWTKAPTTTTEAPATATPATTEEATQTNSVDWTTSACMSPIQNQGQCGDCWAFATAAAVESAQCIAGGQKSLNKFSEQQLVSCNTQNNGCNGGAPQYAFDYILENGFCMEDTFPYASSEGMIPSCVSCTRTESGIKGYNVLEVGDEAGLVEAINERPTVVTVAAGNEAWKQYTGGVLSSCDTSALDHLVLAVATTQRV</sequence>
<dbReference type="PANTHER" id="PTHR12411">
    <property type="entry name" value="CYSTEINE PROTEASE FAMILY C1-RELATED"/>
    <property type="match status" value="1"/>
</dbReference>
<accession>A0A9W6TJ21</accession>
<feature type="signal peptide" evidence="4">
    <location>
        <begin position="1"/>
        <end position="26"/>
    </location>
</feature>
<evidence type="ECO:0000256" key="2">
    <source>
        <dbReference type="ARBA" id="ARBA00023145"/>
    </source>
</evidence>
<dbReference type="GO" id="GO:0006508">
    <property type="term" value="P:proteolysis"/>
    <property type="evidence" value="ECO:0007669"/>
    <property type="project" value="InterPro"/>
</dbReference>
<evidence type="ECO:0000256" key="3">
    <source>
        <dbReference type="SAM" id="MobiDB-lite"/>
    </source>
</evidence>
<dbReference type="Proteomes" id="UP001165083">
    <property type="component" value="Unassembled WGS sequence"/>
</dbReference>
<name>A0A9W6TJ21_9STRA</name>
<feature type="region of interest" description="Disordered" evidence="3">
    <location>
        <begin position="209"/>
        <end position="235"/>
    </location>
</feature>
<dbReference type="CDD" id="cd02248">
    <property type="entry name" value="Peptidase_C1A"/>
    <property type="match status" value="1"/>
</dbReference>
<feature type="region of interest" description="Disordered" evidence="3">
    <location>
        <begin position="248"/>
        <end position="267"/>
    </location>
</feature>
<feature type="chain" id="PRO_5040915468" evidence="4">
    <location>
        <begin position="27"/>
        <end position="440"/>
    </location>
</feature>
<gene>
    <name evidence="6" type="ORF">Plil01_000448000</name>
</gene>
<comment type="similarity">
    <text evidence="1">Belongs to the peptidase C1 family.</text>
</comment>
<dbReference type="InterPro" id="IPR013128">
    <property type="entry name" value="Peptidase_C1A"/>
</dbReference>
<dbReference type="PROSITE" id="PS00139">
    <property type="entry name" value="THIOL_PROTEASE_CYS"/>
    <property type="match status" value="1"/>
</dbReference>
<keyword evidence="2" id="KW-0865">Zymogen</keyword>
<keyword evidence="4" id="KW-0732">Signal</keyword>
<dbReference type="GO" id="GO:0008234">
    <property type="term" value="F:cysteine-type peptidase activity"/>
    <property type="evidence" value="ECO:0007669"/>
    <property type="project" value="InterPro"/>
</dbReference>
<dbReference type="Pfam" id="PF00112">
    <property type="entry name" value="Peptidase_C1"/>
    <property type="match status" value="1"/>
</dbReference>
<reference evidence="6" key="1">
    <citation type="submission" date="2023-04" db="EMBL/GenBank/DDBJ databases">
        <title>Phytophthora lilii NBRC 32176.</title>
        <authorList>
            <person name="Ichikawa N."/>
            <person name="Sato H."/>
            <person name="Tonouchi N."/>
        </authorList>
    </citation>
    <scope>NUCLEOTIDE SEQUENCE</scope>
    <source>
        <strain evidence="6">NBRC 32176</strain>
    </source>
</reference>
<feature type="domain" description="Peptidase C1A papain C-terminal" evidence="5">
    <location>
        <begin position="268"/>
        <end position="440"/>
    </location>
</feature>
<proteinExistence type="inferred from homology"/>
<organism evidence="6 7">
    <name type="scientific">Phytophthora lilii</name>
    <dbReference type="NCBI Taxonomy" id="2077276"/>
    <lineage>
        <taxon>Eukaryota</taxon>
        <taxon>Sar</taxon>
        <taxon>Stramenopiles</taxon>
        <taxon>Oomycota</taxon>
        <taxon>Peronosporomycetes</taxon>
        <taxon>Peronosporales</taxon>
        <taxon>Peronosporaceae</taxon>
        <taxon>Phytophthora</taxon>
    </lineage>
</organism>
<feature type="compositionally biased region" description="Polar residues" evidence="3">
    <location>
        <begin position="222"/>
        <end position="232"/>
    </location>
</feature>
<dbReference type="InterPro" id="IPR039417">
    <property type="entry name" value="Peptidase_C1A_papain-like"/>
</dbReference>
<dbReference type="SUPFAM" id="SSF54001">
    <property type="entry name" value="Cysteine proteinases"/>
    <property type="match status" value="1"/>
</dbReference>
<dbReference type="InterPro" id="IPR000668">
    <property type="entry name" value="Peptidase_C1A_C"/>
</dbReference>